<feature type="region of interest" description="Disordered" evidence="4">
    <location>
        <begin position="74"/>
        <end position="101"/>
    </location>
</feature>
<dbReference type="PANTHER" id="PTHR13256">
    <property type="entry name" value="N-ACETYLTRANSFERASE 9"/>
    <property type="match status" value="1"/>
</dbReference>
<dbReference type="RefSeq" id="XP_018190305.1">
    <property type="nucleotide sequence ID" value="XM_018332243.1"/>
</dbReference>
<dbReference type="InterPro" id="IPR016181">
    <property type="entry name" value="Acyl_CoA_acyltransferase"/>
</dbReference>
<dbReference type="InParanoid" id="A0A165IDR0"/>
<evidence type="ECO:0000313" key="7">
    <source>
        <dbReference type="Proteomes" id="UP000076632"/>
    </source>
</evidence>
<keyword evidence="7" id="KW-1185">Reference proteome</keyword>
<proteinExistence type="inferred from homology"/>
<name>A0A165IDR0_XYLHT</name>
<dbReference type="GeneID" id="28897380"/>
<evidence type="ECO:0000259" key="5">
    <source>
        <dbReference type="Pfam" id="PF13302"/>
    </source>
</evidence>
<dbReference type="OMA" id="WHVPRYH"/>
<dbReference type="Proteomes" id="UP000076632">
    <property type="component" value="Unassembled WGS sequence"/>
</dbReference>
<dbReference type="SUPFAM" id="SSF55729">
    <property type="entry name" value="Acyl-CoA N-acyltransferases (Nat)"/>
    <property type="match status" value="1"/>
</dbReference>
<dbReference type="InterPro" id="IPR039135">
    <property type="entry name" value="NAT9-like"/>
</dbReference>
<dbReference type="Pfam" id="PF13302">
    <property type="entry name" value="Acetyltransf_3"/>
    <property type="match status" value="1"/>
</dbReference>
<dbReference type="OrthoDB" id="5043642at2759"/>
<accession>A0A165IDR0</accession>
<keyword evidence="3" id="KW-0012">Acyltransferase</keyword>
<feature type="compositionally biased region" description="Basic and acidic residues" evidence="4">
    <location>
        <begin position="80"/>
        <end position="101"/>
    </location>
</feature>
<dbReference type="GO" id="GO:0008080">
    <property type="term" value="F:N-acetyltransferase activity"/>
    <property type="evidence" value="ECO:0007669"/>
    <property type="project" value="InterPro"/>
</dbReference>
<evidence type="ECO:0000256" key="1">
    <source>
        <dbReference type="ARBA" id="ARBA00009342"/>
    </source>
</evidence>
<keyword evidence="2" id="KW-0808">Transferase</keyword>
<evidence type="ECO:0000313" key="6">
    <source>
        <dbReference type="EMBL" id="KZF24750.1"/>
    </source>
</evidence>
<dbReference type="Gene3D" id="3.40.630.30">
    <property type="match status" value="1"/>
</dbReference>
<comment type="similarity">
    <text evidence="1">Belongs to the acetyltransferase family. GNAT subfamily.</text>
</comment>
<dbReference type="STRING" id="1328760.A0A165IDR0"/>
<dbReference type="InterPro" id="IPR000182">
    <property type="entry name" value="GNAT_dom"/>
</dbReference>
<dbReference type="AlphaFoldDB" id="A0A165IDR0"/>
<reference evidence="6 7" key="1">
    <citation type="journal article" date="2016" name="Fungal Biol.">
        <title>The genome of Xylona heveae provides a window into fungal endophytism.</title>
        <authorList>
            <person name="Gazis R."/>
            <person name="Kuo A."/>
            <person name="Riley R."/>
            <person name="LaButti K."/>
            <person name="Lipzen A."/>
            <person name="Lin J."/>
            <person name="Amirebrahimi M."/>
            <person name="Hesse C.N."/>
            <person name="Spatafora J.W."/>
            <person name="Henrissat B."/>
            <person name="Hainaut M."/>
            <person name="Grigoriev I.V."/>
            <person name="Hibbett D.S."/>
        </authorList>
    </citation>
    <scope>NUCLEOTIDE SEQUENCE [LARGE SCALE GENOMIC DNA]</scope>
    <source>
        <strain evidence="6 7">TC161</strain>
    </source>
</reference>
<protein>
    <recommendedName>
        <fullName evidence="5">N-acetyltransferase domain-containing protein</fullName>
    </recommendedName>
</protein>
<dbReference type="EMBL" id="KV407456">
    <property type="protein sequence ID" value="KZF24750.1"/>
    <property type="molecule type" value="Genomic_DNA"/>
</dbReference>
<sequence length="273" mass="30885">MIINTSIAISTSNVLLVPYQEHHVPTYHEWMKDEDIREATASEQLTLEKEYGMQRSWRNDADKLTFITCLPKNDSSLSSRSKDDEKSQSISAKKDDSPDRMVGDVNLFISEHEEELDEEADAGVSTQTDQHFRAIGELELMIASKAHQGTGLGRASLLAFLRYVVDNQEGILAEFSASVDSSRKVKVPKQFEYLRVKIHQSNDRSIGLFESIGLEKISEEPNYFGELELRLQLGDGNEQQSGEKVATVKDKVDMLMRKYGVEGFRELKYVDGL</sequence>
<gene>
    <name evidence="6" type="ORF">L228DRAFT_245754</name>
</gene>
<feature type="domain" description="N-acetyltransferase" evidence="5">
    <location>
        <begin position="14"/>
        <end position="214"/>
    </location>
</feature>
<dbReference type="PANTHER" id="PTHR13256:SF16">
    <property type="entry name" value="ALPHA_BETA-TUBULIN-N-ACETYLTRANSFERASE 9"/>
    <property type="match status" value="1"/>
</dbReference>
<evidence type="ECO:0000256" key="3">
    <source>
        <dbReference type="ARBA" id="ARBA00023315"/>
    </source>
</evidence>
<evidence type="ECO:0000256" key="2">
    <source>
        <dbReference type="ARBA" id="ARBA00022679"/>
    </source>
</evidence>
<evidence type="ECO:0000256" key="4">
    <source>
        <dbReference type="SAM" id="MobiDB-lite"/>
    </source>
</evidence>
<organism evidence="6 7">
    <name type="scientific">Xylona heveae (strain CBS 132557 / TC161)</name>
    <dbReference type="NCBI Taxonomy" id="1328760"/>
    <lineage>
        <taxon>Eukaryota</taxon>
        <taxon>Fungi</taxon>
        <taxon>Dikarya</taxon>
        <taxon>Ascomycota</taxon>
        <taxon>Pezizomycotina</taxon>
        <taxon>Xylonomycetes</taxon>
        <taxon>Xylonales</taxon>
        <taxon>Xylonaceae</taxon>
        <taxon>Xylona</taxon>
    </lineage>
</organism>